<dbReference type="OrthoDB" id="2499658at2759"/>
<feature type="region of interest" description="Disordered" evidence="1">
    <location>
        <begin position="291"/>
        <end position="325"/>
    </location>
</feature>
<dbReference type="EMBL" id="KN846988">
    <property type="protein sequence ID" value="KIW92848.1"/>
    <property type="molecule type" value="Genomic_DNA"/>
</dbReference>
<dbReference type="Gene3D" id="1.10.340.70">
    <property type="match status" value="1"/>
</dbReference>
<dbReference type="Pfam" id="PF17921">
    <property type="entry name" value="Integrase_H2C2"/>
    <property type="match status" value="1"/>
</dbReference>
<keyword evidence="4" id="KW-1185">Reference proteome</keyword>
<dbReference type="Proteomes" id="UP000053789">
    <property type="component" value="Unassembled WGS sequence"/>
</dbReference>
<dbReference type="VEuPathDB" id="FungiDB:Z519_06697"/>
<evidence type="ECO:0000313" key="3">
    <source>
        <dbReference type="EMBL" id="KIW92848.1"/>
    </source>
</evidence>
<dbReference type="GeneID" id="27699625"/>
<reference evidence="3" key="1">
    <citation type="submission" date="2015-01" db="EMBL/GenBank/DDBJ databases">
        <title>The Genome Sequence of Cladophialophora bantiana CBS 173.52.</title>
        <authorList>
            <consortium name="The Broad Institute Genomics Platform"/>
            <person name="Cuomo C."/>
            <person name="de Hoog S."/>
            <person name="Gorbushina A."/>
            <person name="Stielow B."/>
            <person name="Teixiera M."/>
            <person name="Abouelleil A."/>
            <person name="Chapman S.B."/>
            <person name="Priest M."/>
            <person name="Young S.K."/>
            <person name="Wortman J."/>
            <person name="Nusbaum C."/>
            <person name="Birren B."/>
        </authorList>
    </citation>
    <scope>NUCLEOTIDE SEQUENCE [LARGE SCALE GENOMIC DNA]</scope>
    <source>
        <strain evidence="3">CBS 173.52</strain>
    </source>
</reference>
<feature type="region of interest" description="Disordered" evidence="1">
    <location>
        <begin position="365"/>
        <end position="386"/>
    </location>
</feature>
<dbReference type="HOGENOM" id="CLU_033077_0_0_1"/>
<accession>A0A0D2HHV3</accession>
<feature type="domain" description="Integrase zinc-binding" evidence="2">
    <location>
        <begin position="244"/>
        <end position="292"/>
    </location>
</feature>
<protein>
    <recommendedName>
        <fullName evidence="2">Integrase zinc-binding domain-containing protein</fullName>
    </recommendedName>
</protein>
<sequence length="449" mass="49820">MTDYAPRSSQDYNSFFQSPHVAMSHYSNGNGLNYHLYSHGQVQYQTVNAPCSTYSPTYAPGQGTSTAPLYMPPTSGPQPHYSFVSPRVPTLPSQSRAFPPSSYYAPSAAHRTTSHYQRLAPPRDYISMDGTECQDSPNEGTMLSEPVLPPLEGYPDVHEFDELMKRYVQDLSPKKQDKALIHARRAANIKHVLIDKKTTAIESAQFRFWVKKMFTLQPNDTKVPEHLRKICHEGKPVAVREKLFKILTKAHKQCQHGGRDKTSAQVRKVYSWVPKELISRFVKLCPTCQVRRGTSRNSPPESVKSPETNTEAFSPEALSAAGPRKCSTASRQTIVNAGLPLQTAGFKTSSTFQLQNRWMTPLQPHSEASHVSPAMTHSSLNRHDSYNTAPPMSLTCNNAASPGLTFSAVSNFGNASGNPPAYTSSPLPQPMHANVPTETAYEIKVEHYI</sequence>
<evidence type="ECO:0000256" key="1">
    <source>
        <dbReference type="SAM" id="MobiDB-lite"/>
    </source>
</evidence>
<name>A0A0D2HHV3_CLAB1</name>
<dbReference type="InterPro" id="IPR041588">
    <property type="entry name" value="Integrase_H2C2"/>
</dbReference>
<dbReference type="RefSeq" id="XP_016619517.1">
    <property type="nucleotide sequence ID" value="XM_016764435.1"/>
</dbReference>
<proteinExistence type="predicted"/>
<gene>
    <name evidence="3" type="ORF">Z519_06697</name>
</gene>
<dbReference type="AlphaFoldDB" id="A0A0D2HHV3"/>
<organism evidence="3 4">
    <name type="scientific">Cladophialophora bantiana (strain ATCC 10958 / CBS 173.52 / CDC B-1940 / NIH 8579)</name>
    <name type="common">Xylohypha bantiana</name>
    <dbReference type="NCBI Taxonomy" id="1442370"/>
    <lineage>
        <taxon>Eukaryota</taxon>
        <taxon>Fungi</taxon>
        <taxon>Dikarya</taxon>
        <taxon>Ascomycota</taxon>
        <taxon>Pezizomycotina</taxon>
        <taxon>Eurotiomycetes</taxon>
        <taxon>Chaetothyriomycetidae</taxon>
        <taxon>Chaetothyriales</taxon>
        <taxon>Herpotrichiellaceae</taxon>
        <taxon>Cladophialophora</taxon>
    </lineage>
</organism>
<evidence type="ECO:0000313" key="4">
    <source>
        <dbReference type="Proteomes" id="UP000053789"/>
    </source>
</evidence>
<evidence type="ECO:0000259" key="2">
    <source>
        <dbReference type="Pfam" id="PF17921"/>
    </source>
</evidence>
<feature type="compositionally biased region" description="Polar residues" evidence="1">
    <location>
        <begin position="295"/>
        <end position="312"/>
    </location>
</feature>